<dbReference type="Pfam" id="PF18019">
    <property type="entry name" value="Cas3_HD"/>
    <property type="match status" value="1"/>
</dbReference>
<dbReference type="PANTHER" id="PTHR47963:SF9">
    <property type="entry name" value="CRISPR-ASSOCIATED ENDONUCLEASE_HELICASE CAS3"/>
    <property type="match status" value="1"/>
</dbReference>
<evidence type="ECO:0000256" key="7">
    <source>
        <dbReference type="ARBA" id="ARBA00022840"/>
    </source>
</evidence>
<dbReference type="InterPro" id="IPR038257">
    <property type="entry name" value="CRISPR-assoc_Cas3_HD_sf"/>
</dbReference>
<evidence type="ECO:0000256" key="8">
    <source>
        <dbReference type="ARBA" id="ARBA00023118"/>
    </source>
</evidence>
<keyword evidence="5 10" id="KW-0378">Hydrolase</keyword>
<evidence type="ECO:0000256" key="3">
    <source>
        <dbReference type="ARBA" id="ARBA00022723"/>
    </source>
</evidence>
<keyword evidence="7" id="KW-0067">ATP-binding</keyword>
<name>A0A3G6J1M0_9CORY</name>
<evidence type="ECO:0000313" key="10">
    <source>
        <dbReference type="EMBL" id="AZA11925.1"/>
    </source>
</evidence>
<dbReference type="Gene3D" id="3.40.50.300">
    <property type="entry name" value="P-loop containing nucleotide triphosphate hydrolases"/>
    <property type="match status" value="1"/>
</dbReference>
<dbReference type="GO" id="GO:0016787">
    <property type="term" value="F:hydrolase activity"/>
    <property type="evidence" value="ECO:0007669"/>
    <property type="project" value="UniProtKB-KW"/>
</dbReference>
<dbReference type="Proteomes" id="UP000271587">
    <property type="component" value="Chromosome"/>
</dbReference>
<keyword evidence="11" id="KW-1185">Reference proteome</keyword>
<evidence type="ECO:0000256" key="2">
    <source>
        <dbReference type="ARBA" id="ARBA00009046"/>
    </source>
</evidence>
<evidence type="ECO:0000256" key="4">
    <source>
        <dbReference type="ARBA" id="ARBA00022741"/>
    </source>
</evidence>
<protein>
    <submittedName>
        <fullName evidence="10">CRISPR-associated nuclease/helicase Cas3</fullName>
        <ecNumber evidence="10">3.1.-.-</ecNumber>
    </submittedName>
</protein>
<dbReference type="Pfam" id="PF00270">
    <property type="entry name" value="DEAD"/>
    <property type="match status" value="1"/>
</dbReference>
<dbReference type="GO" id="GO:0046872">
    <property type="term" value="F:metal ion binding"/>
    <property type="evidence" value="ECO:0007669"/>
    <property type="project" value="UniProtKB-KW"/>
</dbReference>
<dbReference type="InterPro" id="IPR011545">
    <property type="entry name" value="DEAD/DEAH_box_helicase_dom"/>
</dbReference>
<dbReference type="InterPro" id="IPR014001">
    <property type="entry name" value="Helicase_ATP-bd"/>
</dbReference>
<dbReference type="EMBL" id="CP033897">
    <property type="protein sequence ID" value="AZA11925.1"/>
    <property type="molecule type" value="Genomic_DNA"/>
</dbReference>
<dbReference type="AlphaFoldDB" id="A0A3G6J1M0"/>
<dbReference type="GO" id="GO:0003724">
    <property type="term" value="F:RNA helicase activity"/>
    <property type="evidence" value="ECO:0007669"/>
    <property type="project" value="TreeGrafter"/>
</dbReference>
<dbReference type="SMART" id="SM00487">
    <property type="entry name" value="DEXDc"/>
    <property type="match status" value="1"/>
</dbReference>
<comment type="similarity">
    <text evidence="1">In the N-terminal section; belongs to the CRISPR-associated nuclease Cas3-HD family.</text>
</comment>
<keyword evidence="3" id="KW-0479">Metal-binding</keyword>
<dbReference type="PROSITE" id="PS51643">
    <property type="entry name" value="HD_CAS3"/>
    <property type="match status" value="1"/>
</dbReference>
<evidence type="ECO:0000256" key="5">
    <source>
        <dbReference type="ARBA" id="ARBA00022801"/>
    </source>
</evidence>
<sequence length="562" mass="61798">MTMGPSGEEAHVIVQRVDAWKQERSAQACALWAKSGREDAYLTLVQHLADAVSVAEWLWEHWVSDALKSQLSRLWGLEEDEVARLYCFLAGIHDVGKASASFQRLVEHRSGSEYLLGPLIDAGISLEWPQGESAETKFPHGTASALLLRRWLEKTELDLLRRSALASIVDAHHGFTSDPMMVKNLIDATEGRTSIFDDIAYELLDSMAELTEVHEVLEELAWNDSPNADALQITTGLVIMADWIASNEDAFGYHLIQQASERLVKAMEYIDLPKPWVPVEIPEGAHDLFQQTFGWPDDFSVRPVQRAAAEVARAATGATLMIIEAPTGEGKTEAGLAAAHILGAKAGAQGVFLAAPTMATANGLFERASQWARRSSRGGEVASMYLAHSKNKLSKQYQALRYSSIAEDEHASGSDSRTARGEVVATQWLSSRNRGILSDFVVGTVDQVLMMALQTRFSMLRHTGLAGKIIIIDEVHAYDAYMSQYLYLTLEWLARYRASVILMSATLPPQQRKRLAAAYASQLINKPEQAAEAIDLAGYPLVSVVDASGIALSNPSDRKYSK</sequence>
<dbReference type="SUPFAM" id="SSF52540">
    <property type="entry name" value="P-loop containing nucleoside triphosphate hydrolases"/>
    <property type="match status" value="1"/>
</dbReference>
<evidence type="ECO:0000313" key="11">
    <source>
        <dbReference type="Proteomes" id="UP000271587"/>
    </source>
</evidence>
<feature type="domain" description="HD Cas3-type" evidence="9">
    <location>
        <begin position="37"/>
        <end position="244"/>
    </location>
</feature>
<evidence type="ECO:0000256" key="1">
    <source>
        <dbReference type="ARBA" id="ARBA00006847"/>
    </source>
</evidence>
<dbReference type="NCBIfam" id="TIGR01596">
    <property type="entry name" value="cas3_HD"/>
    <property type="match status" value="1"/>
</dbReference>
<dbReference type="CDD" id="cd17930">
    <property type="entry name" value="DEXHc_cas3"/>
    <property type="match status" value="1"/>
</dbReference>
<dbReference type="GO" id="GO:0005524">
    <property type="term" value="F:ATP binding"/>
    <property type="evidence" value="ECO:0007669"/>
    <property type="project" value="UniProtKB-KW"/>
</dbReference>
<dbReference type="Gene3D" id="1.10.3210.30">
    <property type="match status" value="1"/>
</dbReference>
<comment type="similarity">
    <text evidence="2">In the central section; belongs to the CRISPR-associated helicase Cas3 family.</text>
</comment>
<dbReference type="CDD" id="cd09641">
    <property type="entry name" value="Cas3''_I"/>
    <property type="match status" value="1"/>
</dbReference>
<keyword evidence="4" id="KW-0547">Nucleotide-binding</keyword>
<dbReference type="RefSeq" id="WP_245998813.1">
    <property type="nucleotide sequence ID" value="NZ_CP033897.1"/>
</dbReference>
<organism evidence="10 11">
    <name type="scientific">Corynebacterium gerontici</name>
    <dbReference type="NCBI Taxonomy" id="2079234"/>
    <lineage>
        <taxon>Bacteria</taxon>
        <taxon>Bacillati</taxon>
        <taxon>Actinomycetota</taxon>
        <taxon>Actinomycetes</taxon>
        <taxon>Mycobacteriales</taxon>
        <taxon>Corynebacteriaceae</taxon>
        <taxon>Corynebacterium</taxon>
    </lineage>
</organism>
<dbReference type="GO" id="GO:0051607">
    <property type="term" value="P:defense response to virus"/>
    <property type="evidence" value="ECO:0007669"/>
    <property type="project" value="UniProtKB-KW"/>
</dbReference>
<dbReference type="InterPro" id="IPR027417">
    <property type="entry name" value="P-loop_NTPase"/>
</dbReference>
<dbReference type="KEGG" id="cgk:CGERO_08140"/>
<keyword evidence="6 10" id="KW-0347">Helicase</keyword>
<dbReference type="PANTHER" id="PTHR47963">
    <property type="entry name" value="DEAD-BOX ATP-DEPENDENT RNA HELICASE 47, MITOCHONDRIAL"/>
    <property type="match status" value="1"/>
</dbReference>
<evidence type="ECO:0000256" key="6">
    <source>
        <dbReference type="ARBA" id="ARBA00022806"/>
    </source>
</evidence>
<dbReference type="InterPro" id="IPR050547">
    <property type="entry name" value="DEAD_box_RNA_helicases"/>
</dbReference>
<dbReference type="InterPro" id="IPR006483">
    <property type="entry name" value="CRISPR-assoc_Cas3_HD"/>
</dbReference>
<reference evidence="10 11" key="1">
    <citation type="submission" date="2018-11" db="EMBL/GenBank/DDBJ databases">
        <authorList>
            <person name="Kleinhagauer T."/>
            <person name="Glaeser S.P."/>
            <person name="Spergser J."/>
            <person name="Ruckert C."/>
            <person name="Kaempfer P."/>
            <person name="Busse H.-J."/>
        </authorList>
    </citation>
    <scope>NUCLEOTIDE SEQUENCE [LARGE SCALE GENOMIC DNA]</scope>
    <source>
        <strain evidence="10 11">W8</strain>
    </source>
</reference>
<evidence type="ECO:0000259" key="9">
    <source>
        <dbReference type="PROSITE" id="PS51643"/>
    </source>
</evidence>
<accession>A0A3G6J1M0</accession>
<keyword evidence="8" id="KW-0051">Antiviral defense</keyword>
<proteinExistence type="inferred from homology"/>
<gene>
    <name evidence="10" type="primary">cas2</name>
    <name evidence="10" type="ORF">CGERO_08140</name>
</gene>
<dbReference type="EC" id="3.1.-.-" evidence="10"/>
<dbReference type="GO" id="GO:0003723">
    <property type="term" value="F:RNA binding"/>
    <property type="evidence" value="ECO:0007669"/>
    <property type="project" value="TreeGrafter"/>
</dbReference>